<accession>A0ABT2A9Q1</accession>
<evidence type="ECO:0000313" key="3">
    <source>
        <dbReference type="EMBL" id="MCS0590916.1"/>
    </source>
</evidence>
<feature type="transmembrane region" description="Helical" evidence="1">
    <location>
        <begin position="68"/>
        <end position="88"/>
    </location>
</feature>
<comment type="caution">
    <text evidence="3">The sequence shown here is derived from an EMBL/GenBank/DDBJ whole genome shotgun (WGS) entry which is preliminary data.</text>
</comment>
<name>A0ABT2A9Q1_9BURK</name>
<dbReference type="PANTHER" id="PTHR33741:SF5">
    <property type="entry name" value="TRANSMEMBRANE PROTEIN DDB_G0269096-RELATED"/>
    <property type="match status" value="1"/>
</dbReference>
<protein>
    <submittedName>
        <fullName evidence="3">HPP family protein</fullName>
    </submittedName>
</protein>
<sequence length="162" mass="16967">MAAQAKPSRRSRIGLRRELLLVLAPTVTVLLVLALVEAISSQRLLFASLASSAFLVYLDPSHAVNQTRTLILAQMGAAVVGMLAFAALGPGYASAGVAMVVAILGMVVFDAVHPPSVSTALSFGLKAGDADNLLLFGLALGITVALIGLQKLSMWLIARWMR</sequence>
<dbReference type="Proteomes" id="UP001205560">
    <property type="component" value="Unassembled WGS sequence"/>
</dbReference>
<evidence type="ECO:0000256" key="1">
    <source>
        <dbReference type="SAM" id="Phobius"/>
    </source>
</evidence>
<feature type="transmembrane region" description="Helical" evidence="1">
    <location>
        <begin position="133"/>
        <end position="158"/>
    </location>
</feature>
<dbReference type="Pfam" id="PF04982">
    <property type="entry name" value="TM_HPP"/>
    <property type="match status" value="1"/>
</dbReference>
<dbReference type="EMBL" id="JANUGX010000021">
    <property type="protein sequence ID" value="MCS0590916.1"/>
    <property type="molecule type" value="Genomic_DNA"/>
</dbReference>
<gene>
    <name evidence="3" type="ORF">NX782_17140</name>
</gene>
<evidence type="ECO:0000313" key="4">
    <source>
        <dbReference type="Proteomes" id="UP001205560"/>
    </source>
</evidence>
<reference evidence="3 4" key="1">
    <citation type="submission" date="2022-08" db="EMBL/GenBank/DDBJ databases">
        <title>Reclassification of Massilia species as members of the genera Telluria, Duganella, Pseudoduganella, Mokoshia gen. nov. and Zemynaea gen. nov. using orthogonal and non-orthogonal genome-based approaches.</title>
        <authorList>
            <person name="Bowman J.P."/>
        </authorList>
    </citation>
    <scope>NUCLEOTIDE SEQUENCE [LARGE SCALE GENOMIC DNA]</scope>
    <source>
        <strain evidence="3 4">LMG 28164</strain>
    </source>
</reference>
<dbReference type="PANTHER" id="PTHR33741">
    <property type="entry name" value="TRANSMEMBRANE PROTEIN DDB_G0269096-RELATED"/>
    <property type="match status" value="1"/>
</dbReference>
<organism evidence="3 4">
    <name type="scientific">Massilia norwichensis</name>
    <dbReference type="NCBI Taxonomy" id="1442366"/>
    <lineage>
        <taxon>Bacteria</taxon>
        <taxon>Pseudomonadati</taxon>
        <taxon>Pseudomonadota</taxon>
        <taxon>Betaproteobacteria</taxon>
        <taxon>Burkholderiales</taxon>
        <taxon>Oxalobacteraceae</taxon>
        <taxon>Telluria group</taxon>
        <taxon>Massilia</taxon>
    </lineage>
</organism>
<feature type="transmembrane region" description="Helical" evidence="1">
    <location>
        <begin position="95"/>
        <end position="113"/>
    </location>
</feature>
<keyword evidence="1" id="KW-0472">Membrane</keyword>
<evidence type="ECO:0000259" key="2">
    <source>
        <dbReference type="Pfam" id="PF04982"/>
    </source>
</evidence>
<keyword evidence="4" id="KW-1185">Reference proteome</keyword>
<keyword evidence="1" id="KW-0812">Transmembrane</keyword>
<proteinExistence type="predicted"/>
<dbReference type="RefSeq" id="WP_258846689.1">
    <property type="nucleotide sequence ID" value="NZ_JANUGX010000021.1"/>
</dbReference>
<keyword evidence="1" id="KW-1133">Transmembrane helix</keyword>
<dbReference type="InterPro" id="IPR007065">
    <property type="entry name" value="HPP"/>
</dbReference>
<feature type="domain" description="HPP transmembrane region" evidence="2">
    <location>
        <begin position="18"/>
        <end position="129"/>
    </location>
</feature>
<dbReference type="InterPro" id="IPR058581">
    <property type="entry name" value="TM_HPP"/>
</dbReference>